<dbReference type="SUPFAM" id="SSF82784">
    <property type="entry name" value="OsmC-like"/>
    <property type="match status" value="1"/>
</dbReference>
<dbReference type="Proteomes" id="UP001212841">
    <property type="component" value="Unassembled WGS sequence"/>
</dbReference>
<dbReference type="InterPro" id="IPR015946">
    <property type="entry name" value="KH_dom-like_a/b"/>
</dbReference>
<evidence type="ECO:0000313" key="3">
    <source>
        <dbReference type="Proteomes" id="UP001212841"/>
    </source>
</evidence>
<comment type="caution">
    <text evidence="2">The sequence shown here is derived from an EMBL/GenBank/DDBJ whole genome shotgun (WGS) entry which is preliminary data.</text>
</comment>
<dbReference type="NCBIfam" id="TIGR03561">
    <property type="entry name" value="organ_hyd_perox"/>
    <property type="match status" value="1"/>
</dbReference>
<keyword evidence="3" id="KW-1185">Reference proteome</keyword>
<evidence type="ECO:0008006" key="4">
    <source>
        <dbReference type="Google" id="ProtNLM"/>
    </source>
</evidence>
<comment type="similarity">
    <text evidence="1">Belongs to the OsmC/Ohr family.</text>
</comment>
<dbReference type="AlphaFoldDB" id="A0AAD5S9C0"/>
<proteinExistence type="inferred from homology"/>
<gene>
    <name evidence="2" type="ORF">HK097_010913</name>
</gene>
<reference evidence="2" key="1">
    <citation type="submission" date="2020-05" db="EMBL/GenBank/DDBJ databases">
        <title>Phylogenomic resolution of chytrid fungi.</title>
        <authorList>
            <person name="Stajich J.E."/>
            <person name="Amses K."/>
            <person name="Simmons R."/>
            <person name="Seto K."/>
            <person name="Myers J."/>
            <person name="Bonds A."/>
            <person name="Quandt C.A."/>
            <person name="Barry K."/>
            <person name="Liu P."/>
            <person name="Grigoriev I."/>
            <person name="Longcore J.E."/>
            <person name="James T.Y."/>
        </authorList>
    </citation>
    <scope>NUCLEOTIDE SEQUENCE</scope>
    <source>
        <strain evidence="2">JEL0318</strain>
    </source>
</reference>
<accession>A0AAD5S9C0</accession>
<dbReference type="Gene3D" id="3.30.300.20">
    <property type="match status" value="1"/>
</dbReference>
<organism evidence="2 3">
    <name type="scientific">Rhizophlyctis rosea</name>
    <dbReference type="NCBI Taxonomy" id="64517"/>
    <lineage>
        <taxon>Eukaryota</taxon>
        <taxon>Fungi</taxon>
        <taxon>Fungi incertae sedis</taxon>
        <taxon>Chytridiomycota</taxon>
        <taxon>Chytridiomycota incertae sedis</taxon>
        <taxon>Chytridiomycetes</taxon>
        <taxon>Rhizophlyctidales</taxon>
        <taxon>Rhizophlyctidaceae</taxon>
        <taxon>Rhizophlyctis</taxon>
    </lineage>
</organism>
<name>A0AAD5S9C0_9FUNG</name>
<dbReference type="InterPro" id="IPR019953">
    <property type="entry name" value="OHR"/>
</dbReference>
<dbReference type="Pfam" id="PF02566">
    <property type="entry name" value="OsmC"/>
    <property type="match status" value="1"/>
</dbReference>
<evidence type="ECO:0000313" key="2">
    <source>
        <dbReference type="EMBL" id="KAJ3048072.1"/>
    </source>
</evidence>
<dbReference type="Gene3D" id="2.20.25.10">
    <property type="match status" value="1"/>
</dbReference>
<evidence type="ECO:0000256" key="1">
    <source>
        <dbReference type="ARBA" id="ARBA00007378"/>
    </source>
</evidence>
<dbReference type="PANTHER" id="PTHR33797">
    <property type="entry name" value="ORGANIC HYDROPEROXIDE RESISTANCE PROTEIN-LIKE"/>
    <property type="match status" value="1"/>
</dbReference>
<dbReference type="InterPro" id="IPR003718">
    <property type="entry name" value="OsmC/Ohr_fam"/>
</dbReference>
<dbReference type="PANTHER" id="PTHR33797:SF2">
    <property type="entry name" value="ORGANIC HYDROPEROXIDE RESISTANCE PROTEIN-LIKE"/>
    <property type="match status" value="1"/>
</dbReference>
<sequence>MFRPTTSLILVNRAIRTARVAPMTTRSFSSLYKTDSTATGEGRAGHVKNSEGFAAEMVLPKGLGGPGNSGQNVNPEILFASGYASCFLGALRATAGNQKVKLPGNTSVNAAVELGKVSDGFKLKVDLTVNTPGLDKSTAEKVVKGAHEMCPYSKATRGNIDVSLKTIV</sequence>
<dbReference type="GO" id="GO:0006979">
    <property type="term" value="P:response to oxidative stress"/>
    <property type="evidence" value="ECO:0007669"/>
    <property type="project" value="InterPro"/>
</dbReference>
<protein>
    <recommendedName>
        <fullName evidence="4">Organic hydroperoxide resistance protein</fullName>
    </recommendedName>
</protein>
<dbReference type="InterPro" id="IPR036102">
    <property type="entry name" value="OsmC/Ohrsf"/>
</dbReference>
<dbReference type="EMBL" id="JADGJD010000852">
    <property type="protein sequence ID" value="KAJ3048072.1"/>
    <property type="molecule type" value="Genomic_DNA"/>
</dbReference>